<proteinExistence type="predicted"/>
<reference evidence="2" key="2">
    <citation type="journal article" date="2015" name="Data Brief">
        <title>Shoot transcriptome of the giant reed, Arundo donax.</title>
        <authorList>
            <person name="Barrero R.A."/>
            <person name="Guerrero F.D."/>
            <person name="Moolhuijzen P."/>
            <person name="Goolsby J.A."/>
            <person name="Tidwell J."/>
            <person name="Bellgard S.E."/>
            <person name="Bellgard M.I."/>
        </authorList>
    </citation>
    <scope>NUCLEOTIDE SEQUENCE</scope>
    <source>
        <tissue evidence="2">Shoot tissue taken approximately 20 cm above the soil surface</tissue>
    </source>
</reference>
<evidence type="ECO:0000256" key="1">
    <source>
        <dbReference type="SAM" id="MobiDB-lite"/>
    </source>
</evidence>
<evidence type="ECO:0000313" key="2">
    <source>
        <dbReference type="EMBL" id="JAD99738.1"/>
    </source>
</evidence>
<feature type="compositionally biased region" description="Polar residues" evidence="1">
    <location>
        <begin position="1"/>
        <end position="12"/>
    </location>
</feature>
<feature type="compositionally biased region" description="Polar residues" evidence="1">
    <location>
        <begin position="49"/>
        <end position="64"/>
    </location>
</feature>
<feature type="region of interest" description="Disordered" evidence="1">
    <location>
        <begin position="1"/>
        <end position="82"/>
    </location>
</feature>
<feature type="compositionally biased region" description="Low complexity" evidence="1">
    <location>
        <begin position="13"/>
        <end position="44"/>
    </location>
</feature>
<dbReference type="EMBL" id="GBRH01198157">
    <property type="protein sequence ID" value="JAD99738.1"/>
    <property type="molecule type" value="Transcribed_RNA"/>
</dbReference>
<accession>A0A0A9EL62</accession>
<dbReference type="AlphaFoldDB" id="A0A0A9EL62"/>
<organism evidence="2">
    <name type="scientific">Arundo donax</name>
    <name type="common">Giant reed</name>
    <name type="synonym">Donax arundinaceus</name>
    <dbReference type="NCBI Taxonomy" id="35708"/>
    <lineage>
        <taxon>Eukaryota</taxon>
        <taxon>Viridiplantae</taxon>
        <taxon>Streptophyta</taxon>
        <taxon>Embryophyta</taxon>
        <taxon>Tracheophyta</taxon>
        <taxon>Spermatophyta</taxon>
        <taxon>Magnoliopsida</taxon>
        <taxon>Liliopsida</taxon>
        <taxon>Poales</taxon>
        <taxon>Poaceae</taxon>
        <taxon>PACMAD clade</taxon>
        <taxon>Arundinoideae</taxon>
        <taxon>Arundineae</taxon>
        <taxon>Arundo</taxon>
    </lineage>
</organism>
<reference evidence="2" key="1">
    <citation type="submission" date="2014-09" db="EMBL/GenBank/DDBJ databases">
        <authorList>
            <person name="Magalhaes I.L.F."/>
            <person name="Oliveira U."/>
            <person name="Santos F.R."/>
            <person name="Vidigal T.H.D.A."/>
            <person name="Brescovit A.D."/>
            <person name="Santos A.J."/>
        </authorList>
    </citation>
    <scope>NUCLEOTIDE SEQUENCE</scope>
    <source>
        <tissue evidence="2">Shoot tissue taken approximately 20 cm above the soil surface</tissue>
    </source>
</reference>
<name>A0A0A9EL62_ARUDO</name>
<protein>
    <submittedName>
        <fullName evidence="2">Uncharacterized protein</fullName>
    </submittedName>
</protein>
<sequence>MGMPSCTATGRDSSLQSSGSSAASSTSARLTSRSSVSSISAPSAHGCTSACSSAGFSQMRSHTGNPLRGIMKSSRPSRSDGQ</sequence>